<evidence type="ECO:0000313" key="3">
    <source>
        <dbReference type="Proteomes" id="UP000284706"/>
    </source>
</evidence>
<organism evidence="2 3">
    <name type="scientific">Gymnopilus dilepis</name>
    <dbReference type="NCBI Taxonomy" id="231916"/>
    <lineage>
        <taxon>Eukaryota</taxon>
        <taxon>Fungi</taxon>
        <taxon>Dikarya</taxon>
        <taxon>Basidiomycota</taxon>
        <taxon>Agaricomycotina</taxon>
        <taxon>Agaricomycetes</taxon>
        <taxon>Agaricomycetidae</taxon>
        <taxon>Agaricales</taxon>
        <taxon>Agaricineae</taxon>
        <taxon>Hymenogastraceae</taxon>
        <taxon>Gymnopilus</taxon>
    </lineage>
</organism>
<dbReference type="AlphaFoldDB" id="A0A409WIM3"/>
<evidence type="ECO:0000256" key="1">
    <source>
        <dbReference type="SAM" id="MobiDB-lite"/>
    </source>
</evidence>
<sequence>MRLRLRRRLNTPSQRPLPQEKTGSLFTGNGITERDKLKKAANGQIKKVDSSLEKHEPACIEYL</sequence>
<dbReference type="EMBL" id="NHYE01005054">
    <property type="protein sequence ID" value="PPQ78345.1"/>
    <property type="molecule type" value="Genomic_DNA"/>
</dbReference>
<evidence type="ECO:0000313" key="2">
    <source>
        <dbReference type="EMBL" id="PPQ78345.1"/>
    </source>
</evidence>
<accession>A0A409WIM3</accession>
<keyword evidence="3" id="KW-1185">Reference proteome</keyword>
<feature type="region of interest" description="Disordered" evidence="1">
    <location>
        <begin position="1"/>
        <end position="29"/>
    </location>
</feature>
<feature type="compositionally biased region" description="Polar residues" evidence="1">
    <location>
        <begin position="10"/>
        <end position="29"/>
    </location>
</feature>
<comment type="caution">
    <text evidence="2">The sequence shown here is derived from an EMBL/GenBank/DDBJ whole genome shotgun (WGS) entry which is preliminary data.</text>
</comment>
<protein>
    <submittedName>
        <fullName evidence="2">Uncharacterized protein</fullName>
    </submittedName>
</protein>
<dbReference type="InParanoid" id="A0A409WIM3"/>
<reference evidence="2 3" key="1">
    <citation type="journal article" date="2018" name="Evol. Lett.">
        <title>Horizontal gene cluster transfer increased hallucinogenic mushroom diversity.</title>
        <authorList>
            <person name="Reynolds H.T."/>
            <person name="Vijayakumar V."/>
            <person name="Gluck-Thaler E."/>
            <person name="Korotkin H.B."/>
            <person name="Matheny P.B."/>
            <person name="Slot J.C."/>
        </authorList>
    </citation>
    <scope>NUCLEOTIDE SEQUENCE [LARGE SCALE GENOMIC DNA]</scope>
    <source>
        <strain evidence="2 3">SRW20</strain>
    </source>
</reference>
<dbReference type="Proteomes" id="UP000284706">
    <property type="component" value="Unassembled WGS sequence"/>
</dbReference>
<gene>
    <name evidence="2" type="ORF">CVT26_007708</name>
</gene>
<name>A0A409WIM3_9AGAR</name>
<proteinExistence type="predicted"/>